<keyword evidence="6 7" id="KW-0472">Membrane</keyword>
<evidence type="ECO:0000256" key="1">
    <source>
        <dbReference type="ARBA" id="ARBA00004651"/>
    </source>
</evidence>
<name>A0A3N0DZZ1_9ACTN</name>
<evidence type="ECO:0000259" key="8">
    <source>
        <dbReference type="PROSITE" id="PS50156"/>
    </source>
</evidence>
<dbReference type="PANTHER" id="PTHR33406">
    <property type="entry name" value="MEMBRANE PROTEIN MJ1562-RELATED"/>
    <property type="match status" value="1"/>
</dbReference>
<keyword evidence="10" id="KW-1185">Reference proteome</keyword>
<feature type="transmembrane region" description="Helical" evidence="7">
    <location>
        <begin position="650"/>
        <end position="669"/>
    </location>
</feature>
<proteinExistence type="inferred from homology"/>
<dbReference type="AlphaFoldDB" id="A0A3N0DZZ1"/>
<feature type="domain" description="SSD" evidence="8">
    <location>
        <begin position="513"/>
        <end position="675"/>
    </location>
</feature>
<feature type="transmembrane region" description="Helical" evidence="7">
    <location>
        <begin position="576"/>
        <end position="598"/>
    </location>
</feature>
<evidence type="ECO:0000256" key="3">
    <source>
        <dbReference type="ARBA" id="ARBA00022475"/>
    </source>
</evidence>
<dbReference type="OrthoDB" id="7051771at2"/>
<evidence type="ECO:0000256" key="7">
    <source>
        <dbReference type="SAM" id="Phobius"/>
    </source>
</evidence>
<protein>
    <submittedName>
        <fullName evidence="9">MMPL family transporter</fullName>
    </submittedName>
</protein>
<feature type="transmembrane region" description="Helical" evidence="7">
    <location>
        <begin position="297"/>
        <end position="327"/>
    </location>
</feature>
<dbReference type="PANTHER" id="PTHR33406:SF11">
    <property type="entry name" value="MEMBRANE PROTEIN SCO6666-RELATED"/>
    <property type="match status" value="1"/>
</dbReference>
<dbReference type="GO" id="GO:0005886">
    <property type="term" value="C:plasma membrane"/>
    <property type="evidence" value="ECO:0007669"/>
    <property type="project" value="UniProtKB-SubCell"/>
</dbReference>
<sequence length="699" mass="73450">MLDRIANLTWNHPRKILAAALLFAAVAGFFGHDVEHHLKAAGFTDPSSESEQAGDVLAGALGHSAQPGLTVLVRPKGGGQLDVQDPAVAGEIDRLVTQLGKADYVGHVDKIPAPDGKSLALAAQLSTNDFEDKGGLADESVRKLVASKSLDLGYGGYAPSFNEVNDQTRKDLTNAELIAFPILALLLLLVFRSAVAAALPLLIGALSIVGTLFMLRVMSSFVGTSVFALNIGTALSLGLAVDYALLLVSRHREETAKVGFTREAHTAMMATAGRTALFSGLTVAGAMAALMVMPQRFLYSVGAAGAMVGVLSAVMAIFVAPALLAVLGPRINAFSIRSGPAVSDTSTRWLAVARGVMRRPLLVALVTASAVLALASPLFATHLTGPSAQAVPPGQQSYDVNKYLFDHYPREVTEGVSLTVRGTTSDAALAELRTKIADVPGMAQVSPFQHASSDVAFATASLDKYALSDESQQAVRDVRALPDPEGGHLLVAGNTASFLDEKSSLVSNAPLAIGLIVLLTVVLLFLLTGSVLLPLKTLLMNTMTLAAALGILVIVFEKKFLVGLLDYPGPYSVEVTSLVFLFAVTFALATDYAVLVMARIKELRDSGMTNEDAVAHGVARTGRIISAAAIMIAVVFAAFAVSPVFFMKQIAVGMSLGVIIDATVVRAFLVPSLMRLLGEANWWAPGPLRRLHARFGVSH</sequence>
<accession>A0A3N0DZZ1</accession>
<dbReference type="InterPro" id="IPR004869">
    <property type="entry name" value="MMPL_dom"/>
</dbReference>
<gene>
    <name evidence="9" type="ORF">EFL95_01525</name>
</gene>
<evidence type="ECO:0000256" key="6">
    <source>
        <dbReference type="ARBA" id="ARBA00023136"/>
    </source>
</evidence>
<evidence type="ECO:0000256" key="2">
    <source>
        <dbReference type="ARBA" id="ARBA00010157"/>
    </source>
</evidence>
<dbReference type="RefSeq" id="WP_123232291.1">
    <property type="nucleotide sequence ID" value="NZ_RJSG01000001.1"/>
</dbReference>
<keyword evidence="5 7" id="KW-1133">Transmembrane helix</keyword>
<feature type="transmembrane region" description="Helical" evidence="7">
    <location>
        <begin position="624"/>
        <end position="644"/>
    </location>
</feature>
<comment type="similarity">
    <text evidence="2">Belongs to the resistance-nodulation-cell division (RND) (TC 2.A.6) family. MmpL subfamily.</text>
</comment>
<dbReference type="Gene3D" id="1.20.1640.10">
    <property type="entry name" value="Multidrug efflux transporter AcrB transmembrane domain"/>
    <property type="match status" value="2"/>
</dbReference>
<feature type="transmembrane region" description="Helical" evidence="7">
    <location>
        <begin position="198"/>
        <end position="215"/>
    </location>
</feature>
<organism evidence="9 10">
    <name type="scientific">Nocardioides marmorisolisilvae</name>
    <dbReference type="NCBI Taxonomy" id="1542737"/>
    <lineage>
        <taxon>Bacteria</taxon>
        <taxon>Bacillati</taxon>
        <taxon>Actinomycetota</taxon>
        <taxon>Actinomycetes</taxon>
        <taxon>Propionibacteriales</taxon>
        <taxon>Nocardioidaceae</taxon>
        <taxon>Nocardioides</taxon>
    </lineage>
</organism>
<feature type="transmembrane region" description="Helical" evidence="7">
    <location>
        <begin position="361"/>
        <end position="380"/>
    </location>
</feature>
<evidence type="ECO:0000313" key="9">
    <source>
        <dbReference type="EMBL" id="RNL81086.1"/>
    </source>
</evidence>
<dbReference type="InterPro" id="IPR050545">
    <property type="entry name" value="Mycobact_MmpL"/>
</dbReference>
<dbReference type="Pfam" id="PF03176">
    <property type="entry name" value="MMPL"/>
    <property type="match status" value="2"/>
</dbReference>
<feature type="transmembrane region" description="Helical" evidence="7">
    <location>
        <begin position="538"/>
        <end position="556"/>
    </location>
</feature>
<keyword evidence="4 7" id="KW-0812">Transmembrane</keyword>
<keyword evidence="3" id="KW-1003">Cell membrane</keyword>
<comment type="subcellular location">
    <subcellularLocation>
        <location evidence="1">Cell membrane</location>
        <topology evidence="1">Multi-pass membrane protein</topology>
    </subcellularLocation>
</comment>
<reference evidence="9 10" key="1">
    <citation type="submission" date="2018-11" db="EMBL/GenBank/DDBJ databases">
        <authorList>
            <person name="Li F."/>
        </authorList>
    </citation>
    <scope>NUCLEOTIDE SEQUENCE [LARGE SCALE GENOMIC DNA]</scope>
    <source>
        <strain evidence="9 10">KIS18-7</strain>
    </source>
</reference>
<feature type="transmembrane region" description="Helical" evidence="7">
    <location>
        <begin position="269"/>
        <end position="291"/>
    </location>
</feature>
<evidence type="ECO:0000256" key="5">
    <source>
        <dbReference type="ARBA" id="ARBA00022989"/>
    </source>
</evidence>
<evidence type="ECO:0000313" key="10">
    <source>
        <dbReference type="Proteomes" id="UP000277094"/>
    </source>
</evidence>
<feature type="transmembrane region" description="Helical" evidence="7">
    <location>
        <begin position="227"/>
        <end position="248"/>
    </location>
</feature>
<dbReference type="InterPro" id="IPR000731">
    <property type="entry name" value="SSD"/>
</dbReference>
<dbReference type="EMBL" id="RJSG01000001">
    <property type="protein sequence ID" value="RNL81086.1"/>
    <property type="molecule type" value="Genomic_DNA"/>
</dbReference>
<feature type="transmembrane region" description="Helical" evidence="7">
    <location>
        <begin position="172"/>
        <end position="191"/>
    </location>
</feature>
<feature type="transmembrane region" description="Helical" evidence="7">
    <location>
        <begin position="511"/>
        <end position="533"/>
    </location>
</feature>
<evidence type="ECO:0000256" key="4">
    <source>
        <dbReference type="ARBA" id="ARBA00022692"/>
    </source>
</evidence>
<dbReference type="PROSITE" id="PS50156">
    <property type="entry name" value="SSD"/>
    <property type="match status" value="1"/>
</dbReference>
<dbReference type="SUPFAM" id="SSF82866">
    <property type="entry name" value="Multidrug efflux transporter AcrB transmembrane domain"/>
    <property type="match status" value="2"/>
</dbReference>
<comment type="caution">
    <text evidence="9">The sequence shown here is derived from an EMBL/GenBank/DDBJ whole genome shotgun (WGS) entry which is preliminary data.</text>
</comment>
<dbReference type="Proteomes" id="UP000277094">
    <property type="component" value="Unassembled WGS sequence"/>
</dbReference>